<gene>
    <name evidence="2" type="ORF">COY87_01265</name>
</gene>
<evidence type="ECO:0000256" key="1">
    <source>
        <dbReference type="SAM" id="MobiDB-lite"/>
    </source>
</evidence>
<dbReference type="Proteomes" id="UP000229401">
    <property type="component" value="Unassembled WGS sequence"/>
</dbReference>
<accession>A0A2M7QKB9</accession>
<evidence type="ECO:0000313" key="3">
    <source>
        <dbReference type="Proteomes" id="UP000229401"/>
    </source>
</evidence>
<dbReference type="EMBL" id="PFLI01000047">
    <property type="protein sequence ID" value="PIY72381.1"/>
    <property type="molecule type" value="Genomic_DNA"/>
</dbReference>
<evidence type="ECO:0000313" key="2">
    <source>
        <dbReference type="EMBL" id="PIY72381.1"/>
    </source>
</evidence>
<sequence length="610" mass="69035">MKTDNVISIIEEPNEFDDHLLDIIGNNFNFSHEKGLAEWLKNSIDAYIRQDVPDENKYVVMRFTDGDGGSVNIPVFEMIDYVGMTSTDINKALKRWGDPEAAKRGAKKGIRLRVHGGHGNGGKFYMRQMFNISHFITYRDGYLNIFGFSDHKKYGFAQGFKDKKISPDQALKMAGLDGFVLENIKRKIMLGKTGFTVVKGLRPKNIAKKISVFQLIQKIKHHPQSRRALKYSQVSVIHNGKFVMNRVTMNEVQPLDEFKDPFIFDIPEYLEYEEGNENRRIEMSTHKFTSGKLILKTSSIPFGHSGHSAELNCIDFIGEAGVIASYRMHELGFLKYYPQAQFIYGECSCPILEDPEDDCVQNDREKLVESDKVKALLKWVALKVDEVAEKIGNKEKEKQKIEELHTSEIFNEFLNKWKNQFMSKFLREILGGPEKGSSTGGLGDEGSGGGKNGKSETKDGLGSGGGKGGGKGDQKKQGMGFPRVLISGQDDPLNPGTTVNFTERHHVIEQRLQDVSEQIFWINREKLLARKILEKYGKDSVEWRNYLFQCYVNIFITSALEAKAKSEGGVLSVDDAKRVIDETYSKIYDKASTDLEKFLLNESYEVKEGA</sequence>
<proteinExistence type="predicted"/>
<dbReference type="AlphaFoldDB" id="A0A2M7QKB9"/>
<feature type="region of interest" description="Disordered" evidence="1">
    <location>
        <begin position="435"/>
        <end position="492"/>
    </location>
</feature>
<comment type="caution">
    <text evidence="2">The sequence shown here is derived from an EMBL/GenBank/DDBJ whole genome shotgun (WGS) entry which is preliminary data.</text>
</comment>
<name>A0A2M7QKB9_9BACT</name>
<reference evidence="3" key="1">
    <citation type="submission" date="2017-09" db="EMBL/GenBank/DDBJ databases">
        <title>Depth-based differentiation of microbial function through sediment-hosted aquifers and enrichment of novel symbionts in the deep terrestrial subsurface.</title>
        <authorList>
            <person name="Probst A.J."/>
            <person name="Ladd B."/>
            <person name="Jarett J.K."/>
            <person name="Geller-Mcgrath D.E."/>
            <person name="Sieber C.M.K."/>
            <person name="Emerson J.B."/>
            <person name="Anantharaman K."/>
            <person name="Thomas B.C."/>
            <person name="Malmstrom R."/>
            <person name="Stieglmeier M."/>
            <person name="Klingl A."/>
            <person name="Woyke T."/>
            <person name="Ryan C.M."/>
            <person name="Banfield J.F."/>
        </authorList>
    </citation>
    <scope>NUCLEOTIDE SEQUENCE [LARGE SCALE GENOMIC DNA]</scope>
</reference>
<feature type="compositionally biased region" description="Gly residues" evidence="1">
    <location>
        <begin position="438"/>
        <end position="452"/>
    </location>
</feature>
<protein>
    <submittedName>
        <fullName evidence="2">Uncharacterized protein</fullName>
    </submittedName>
</protein>
<organism evidence="2 3">
    <name type="scientific">Candidatus Roizmanbacteria bacterium CG_4_10_14_0_8_um_filter_33_9</name>
    <dbReference type="NCBI Taxonomy" id="1974826"/>
    <lineage>
        <taxon>Bacteria</taxon>
        <taxon>Candidatus Roizmaniibacteriota</taxon>
    </lineage>
</organism>